<feature type="compositionally biased region" description="Basic residues" evidence="1">
    <location>
        <begin position="1062"/>
        <end position="1074"/>
    </location>
</feature>
<dbReference type="EMBL" id="GEFM01006037">
    <property type="protein sequence ID" value="JAP69759.1"/>
    <property type="molecule type" value="mRNA"/>
</dbReference>
<feature type="compositionally biased region" description="Polar residues" evidence="1">
    <location>
        <begin position="703"/>
        <end position="716"/>
    </location>
</feature>
<feature type="compositionally biased region" description="Basic residues" evidence="1">
    <location>
        <begin position="250"/>
        <end position="265"/>
    </location>
</feature>
<name>A0A131XRU5_IXORI</name>
<feature type="region of interest" description="Disordered" evidence="1">
    <location>
        <begin position="831"/>
        <end position="958"/>
    </location>
</feature>
<feature type="compositionally biased region" description="Basic and acidic residues" evidence="1">
    <location>
        <begin position="355"/>
        <end position="376"/>
    </location>
</feature>
<feature type="region of interest" description="Disordered" evidence="1">
    <location>
        <begin position="1018"/>
        <end position="1037"/>
    </location>
</feature>
<feature type="compositionally biased region" description="Basic and acidic residues" evidence="1">
    <location>
        <begin position="647"/>
        <end position="658"/>
    </location>
</feature>
<dbReference type="AlphaFoldDB" id="A0A131XRU5"/>
<feature type="compositionally biased region" description="Gly residues" evidence="1">
    <location>
        <begin position="8"/>
        <end position="19"/>
    </location>
</feature>
<feature type="compositionally biased region" description="Polar residues" evidence="1">
    <location>
        <begin position="659"/>
        <end position="679"/>
    </location>
</feature>
<feature type="compositionally biased region" description="Polar residues" evidence="1">
    <location>
        <begin position="190"/>
        <end position="210"/>
    </location>
</feature>
<feature type="region of interest" description="Disordered" evidence="1">
    <location>
        <begin position="1"/>
        <end position="101"/>
    </location>
</feature>
<feature type="region of interest" description="Disordered" evidence="1">
    <location>
        <begin position="1043"/>
        <end position="1170"/>
    </location>
</feature>
<evidence type="ECO:0000256" key="1">
    <source>
        <dbReference type="SAM" id="MobiDB-lite"/>
    </source>
</evidence>
<reference evidence="2" key="1">
    <citation type="submission" date="2016-02" db="EMBL/GenBank/DDBJ databases">
        <title>RNAseq analyses of the midgut from blood- or serum-fed Ixodes ricinus ticks.</title>
        <authorList>
            <person name="Perner J."/>
            <person name="Provaznik J."/>
            <person name="Schrenkova J."/>
            <person name="Urbanova V."/>
            <person name="Ribeiro J.M."/>
            <person name="Kopacek P."/>
        </authorList>
    </citation>
    <scope>NUCLEOTIDE SEQUENCE</scope>
    <source>
        <tissue evidence="2">Gut</tissue>
    </source>
</reference>
<feature type="compositionally biased region" description="Low complexity" evidence="1">
    <location>
        <begin position="1103"/>
        <end position="1145"/>
    </location>
</feature>
<accession>A0A131XRU5</accession>
<feature type="region of interest" description="Disordered" evidence="1">
    <location>
        <begin position="633"/>
        <end position="686"/>
    </location>
</feature>
<evidence type="ECO:0000313" key="2">
    <source>
        <dbReference type="EMBL" id="JAP69759.1"/>
    </source>
</evidence>
<feature type="region of interest" description="Disordered" evidence="1">
    <location>
        <begin position="703"/>
        <end position="727"/>
    </location>
</feature>
<feature type="compositionally biased region" description="Polar residues" evidence="1">
    <location>
        <begin position="870"/>
        <end position="886"/>
    </location>
</feature>
<feature type="region of interest" description="Disordered" evidence="1">
    <location>
        <begin position="160"/>
        <end position="465"/>
    </location>
</feature>
<feature type="compositionally biased region" description="Basic residues" evidence="1">
    <location>
        <begin position="50"/>
        <end position="70"/>
    </location>
</feature>
<protein>
    <submittedName>
        <fullName evidence="2">Putative microtubule-associated protein futsch isoform x1</fullName>
    </submittedName>
</protein>
<sequence>MATSGSSGSSGGGGGGGSAGKAAGLATPEASGSSETLEDDQPPQGSAEGKRKKFHPLRAVRKIFRWKAKRQGSQEVVGPSKKSRSTGELQSVPDEDQRLKGPVVPYSIGLSVSHDSVFTPDTSMAMADSDGLHQGSSLSVNRTSHKLVFKDELFTRVQARRDSDDDDMGLPHSPCTSPTTADVLSRGLQAKTSKPQSTCSAGSLSSMFSSENDEDAAVQAPLERRTDAAEADVSADLPLPLNHNAALHKISVKPKRTHALPRHRMLQALSAAAPRLLPTTPELSEDSSKALPAQQVESSEATAEVAGEDGVTPTTSQARNLPPPPKPAPKDEKDDENVAETPKLEQAQGPFDVVEDVKDEIQCENADSHREDKDTENVELPPTPPSANPKLDEHQSSDLVAAAEDAQDEHEPALSSRITISNNEVTVSRESHLIKDSPEVTLSSARDEGQALRQVHHSPKPKAAELKLRHEIAQFNKRQREMGRTLDYGDTDEATAEMIDIQESIRTLDLAIESGESKDGNEYFDEQDNLDLVNGNIQFGGERYNGCIGVPEKVSHATESQVAAPDTMEASIEPPSEVISFGPRKLSQPHVAARESVVPAPRRISSVEVVQGVNAGVSPLQRPLSVEILPFSQRRKEQNYPSSPTKADAEGKLEDTRRSTPQLTSGVNNDGSCDPSSDISGPEKNHMSYPIHFRIYKGRRSSLVTEENGQSVSSSPPKGPALNGDEAAVPSPQFEVKIQSMSEKESKPEVAPRAIFLENGERVELRNHHGQQFAKERSKSASDMTGSPPRRDDIRPRPFTRSILPKNSETGGEPELFKVFARRSLKQKSVEKHAESDVNGGTVETAAVKPDVKPELLNGHSTPAKGSGGTIVQISELGTTVDSPASNKLHRARQSGSVSSLIETNEKTSAFGSVESPQKAPQKQADAGPVPHARESLGRSSALQSGDGSSRLPGLKSSEFLAKSVTVVNSESYPKPVAASNGASPAHSPLSKCPESPGRSASSATPPVFHAAKPVGFKHDSHVSHRNGDLGPASKSVTIVAPEASSDVQRGEATGAPEMHSPLRRNLHASRPRFHTSPEVAQEELAKVTGVQKKPPAPFEKTSSVSSNSSISSVEGGSIKGGKALQRASSVSSASPSSTGSFRASKMAASGGAPSTPGCPKMADEQQPSWLQLAQQRRELREQRERLMLGRQADSSFVLETSSKPSRSSKVLDMVSNFQKLQMT</sequence>
<organism evidence="2">
    <name type="scientific">Ixodes ricinus</name>
    <name type="common">Common tick</name>
    <name type="synonym">Acarus ricinus</name>
    <dbReference type="NCBI Taxonomy" id="34613"/>
    <lineage>
        <taxon>Eukaryota</taxon>
        <taxon>Metazoa</taxon>
        <taxon>Ecdysozoa</taxon>
        <taxon>Arthropoda</taxon>
        <taxon>Chelicerata</taxon>
        <taxon>Arachnida</taxon>
        <taxon>Acari</taxon>
        <taxon>Parasitiformes</taxon>
        <taxon>Ixodida</taxon>
        <taxon>Ixodoidea</taxon>
        <taxon>Ixodidae</taxon>
        <taxon>Ixodinae</taxon>
        <taxon>Ixodes</taxon>
    </lineage>
</organism>
<feature type="region of interest" description="Disordered" evidence="1">
    <location>
        <begin position="972"/>
        <end position="1012"/>
    </location>
</feature>
<feature type="compositionally biased region" description="Polar residues" evidence="1">
    <location>
        <begin position="938"/>
        <end position="948"/>
    </location>
</feature>
<feature type="compositionally biased region" description="Basic and acidic residues" evidence="1">
    <location>
        <begin position="1018"/>
        <end position="1028"/>
    </location>
</feature>
<feature type="compositionally biased region" description="Polar residues" evidence="1">
    <location>
        <begin position="894"/>
        <end position="921"/>
    </location>
</feature>
<feature type="compositionally biased region" description="Basic and acidic residues" evidence="1">
    <location>
        <begin position="427"/>
        <end position="438"/>
    </location>
</feature>
<proteinExistence type="evidence at transcript level"/>
<feature type="compositionally biased region" description="Polar residues" evidence="1">
    <location>
        <begin position="416"/>
        <end position="426"/>
    </location>
</feature>
<feature type="region of interest" description="Disordered" evidence="1">
    <location>
        <begin position="769"/>
        <end position="811"/>
    </location>
</feature>